<keyword evidence="5 6" id="KW-0472">Membrane</keyword>
<feature type="transmembrane region" description="Helical" evidence="6">
    <location>
        <begin position="113"/>
        <end position="130"/>
    </location>
</feature>
<protein>
    <submittedName>
        <fullName evidence="10">PspC domain-containing protein</fullName>
    </submittedName>
</protein>
<feature type="domain" description="PspC-related ToastRack" evidence="9">
    <location>
        <begin position="389"/>
        <end position="522"/>
    </location>
</feature>
<dbReference type="InterPro" id="IPR007168">
    <property type="entry name" value="Phageshock_PspC_N"/>
</dbReference>
<dbReference type="Pfam" id="PF22744">
    <property type="entry name" value="Toast-rack_PspC-Cterm"/>
    <property type="match status" value="1"/>
</dbReference>
<evidence type="ECO:0000259" key="8">
    <source>
        <dbReference type="Pfam" id="PF22571"/>
    </source>
</evidence>
<comment type="caution">
    <text evidence="10">The sequence shown here is derived from an EMBL/GenBank/DDBJ whole genome shotgun (WGS) entry which is preliminary data.</text>
</comment>
<evidence type="ECO:0000256" key="6">
    <source>
        <dbReference type="SAM" id="Phobius"/>
    </source>
</evidence>
<evidence type="ECO:0000256" key="5">
    <source>
        <dbReference type="ARBA" id="ARBA00023136"/>
    </source>
</evidence>
<reference evidence="10 11" key="1">
    <citation type="submission" date="2024-09" db="EMBL/GenBank/DDBJ databases">
        <authorList>
            <person name="Sun Q."/>
            <person name="Mori K."/>
        </authorList>
    </citation>
    <scope>NUCLEOTIDE SEQUENCE [LARGE SCALE GENOMIC DNA]</scope>
    <source>
        <strain evidence="10 11">CECT 8286</strain>
    </source>
</reference>
<evidence type="ECO:0000256" key="2">
    <source>
        <dbReference type="ARBA" id="ARBA00022475"/>
    </source>
</evidence>
<dbReference type="PANTHER" id="PTHR33885">
    <property type="entry name" value="PHAGE SHOCK PROTEIN C"/>
    <property type="match status" value="1"/>
</dbReference>
<dbReference type="InterPro" id="IPR054321">
    <property type="entry name" value="PspC-rel_TM"/>
</dbReference>
<evidence type="ECO:0000256" key="4">
    <source>
        <dbReference type="ARBA" id="ARBA00022989"/>
    </source>
</evidence>
<feature type="transmembrane region" description="Helical" evidence="6">
    <location>
        <begin position="235"/>
        <end position="260"/>
    </location>
</feature>
<evidence type="ECO:0000259" key="9">
    <source>
        <dbReference type="Pfam" id="PF22744"/>
    </source>
</evidence>
<evidence type="ECO:0000259" key="7">
    <source>
        <dbReference type="Pfam" id="PF04024"/>
    </source>
</evidence>
<feature type="transmembrane region" description="Helical" evidence="6">
    <location>
        <begin position="321"/>
        <end position="339"/>
    </location>
</feature>
<feature type="transmembrane region" description="Helical" evidence="6">
    <location>
        <begin position="136"/>
        <end position="161"/>
    </location>
</feature>
<evidence type="ECO:0000256" key="3">
    <source>
        <dbReference type="ARBA" id="ARBA00022692"/>
    </source>
</evidence>
<feature type="domain" description="Phage shock protein PspC N-terminal" evidence="7">
    <location>
        <begin position="106"/>
        <end position="164"/>
    </location>
</feature>
<proteinExistence type="predicted"/>
<sequence length="591" mass="67164">MNKTVNINLAGTFFHIDEDAYLKLQRYLEAIKRSFTDSQGRSEILADIEARIAELFHERVTHDKQVISSKEVEDVISIMGQPEDYLVDDEIFEDEPQPQTRFKPNKKLYRDTSNSYIGGVASGLSHYLGIDAVWVRLIWVLFTFVSFGAFISIYILFWILVPEATTTAEKLTMTGEPVNISNIEKKIKKGFEDVSDTVKSVDYEKYGSKVKSTSKSFFDTIGDIIMFILRLFAKFIGIILIIFGAVTILGLLISLISLGTSSFFHPWWMDYPDALNTTGLPIWLGSLLVFFAIGIPLFFLLYLGLKILINNLNSIGKVAKFTLLGVWLISIIGVIMFGVKQASNQALHTAVTQENTLPIHKQDTLRIKMVTNTKFNRSNRKSTDFQIVYNDNDEKVIFTRDISIMVRSTKDSIGSIHIEKISKGQDYLDAETRAENIFYSYDLANKELSLNSYLLTDFENKYREQKVKIILFIPEGTHADFNRNTLTFFNHYSPPYNIMKYGKTNHIMKVLHDDLECTDCFNDRDKNDDDDDDKVIDLNINNENGSLKINSQGVKIKNDNVDIQIGSEGVKAKSNDVNVDIGEDGINITSD</sequence>
<accession>A0ABV5F3V0</accession>
<feature type="transmembrane region" description="Helical" evidence="6">
    <location>
        <begin position="280"/>
        <end position="309"/>
    </location>
</feature>
<dbReference type="Pfam" id="PF04024">
    <property type="entry name" value="PspC"/>
    <property type="match status" value="1"/>
</dbReference>
<dbReference type="InterPro" id="IPR052027">
    <property type="entry name" value="PspC"/>
</dbReference>
<evidence type="ECO:0000313" key="10">
    <source>
        <dbReference type="EMBL" id="MFB9054115.1"/>
    </source>
</evidence>
<keyword evidence="11" id="KW-1185">Reference proteome</keyword>
<feature type="domain" description="PspC-related transmembrane region" evidence="8">
    <location>
        <begin position="203"/>
        <end position="344"/>
    </location>
</feature>
<dbReference type="PANTHER" id="PTHR33885:SF3">
    <property type="entry name" value="PHAGE SHOCK PROTEIN C"/>
    <property type="match status" value="1"/>
</dbReference>
<name>A0ABV5F3V0_9FLAO</name>
<keyword evidence="2" id="KW-1003">Cell membrane</keyword>
<keyword evidence="3 6" id="KW-0812">Transmembrane</keyword>
<dbReference type="Proteomes" id="UP001589605">
    <property type="component" value="Unassembled WGS sequence"/>
</dbReference>
<keyword evidence="4 6" id="KW-1133">Transmembrane helix</keyword>
<dbReference type="RefSeq" id="WP_382383548.1">
    <property type="nucleotide sequence ID" value="NZ_JBHMEZ010000012.1"/>
</dbReference>
<evidence type="ECO:0000256" key="1">
    <source>
        <dbReference type="ARBA" id="ARBA00004162"/>
    </source>
</evidence>
<gene>
    <name evidence="10" type="ORF">ACFFVB_13585</name>
</gene>
<organism evidence="10 11">
    <name type="scientific">Formosa undariae</name>
    <dbReference type="NCBI Taxonomy" id="1325436"/>
    <lineage>
        <taxon>Bacteria</taxon>
        <taxon>Pseudomonadati</taxon>
        <taxon>Bacteroidota</taxon>
        <taxon>Flavobacteriia</taxon>
        <taxon>Flavobacteriales</taxon>
        <taxon>Flavobacteriaceae</taxon>
        <taxon>Formosa</taxon>
    </lineage>
</organism>
<comment type="subcellular location">
    <subcellularLocation>
        <location evidence="1">Cell membrane</location>
        <topology evidence="1">Single-pass membrane protein</topology>
    </subcellularLocation>
</comment>
<dbReference type="Pfam" id="PF22571">
    <property type="entry name" value="LiaI-LiaF-TM_PspC"/>
    <property type="match status" value="1"/>
</dbReference>
<dbReference type="EMBL" id="JBHMEZ010000012">
    <property type="protein sequence ID" value="MFB9054115.1"/>
    <property type="molecule type" value="Genomic_DNA"/>
</dbReference>
<evidence type="ECO:0000313" key="11">
    <source>
        <dbReference type="Proteomes" id="UP001589605"/>
    </source>
</evidence>
<dbReference type="InterPro" id="IPR054319">
    <property type="entry name" value="PspC-rel_ToastRack"/>
</dbReference>